<feature type="compositionally biased region" description="Low complexity" evidence="1">
    <location>
        <begin position="25"/>
        <end position="56"/>
    </location>
</feature>
<dbReference type="EMBL" id="MU001747">
    <property type="protein sequence ID" value="KAF2800482.1"/>
    <property type="molecule type" value="Genomic_DNA"/>
</dbReference>
<name>A0A6A6XVF3_9PLEO</name>
<dbReference type="AlphaFoldDB" id="A0A6A6XVF3"/>
<evidence type="ECO:0000313" key="3">
    <source>
        <dbReference type="Proteomes" id="UP000799757"/>
    </source>
</evidence>
<dbReference type="Proteomes" id="UP000799757">
    <property type="component" value="Unassembled WGS sequence"/>
</dbReference>
<sequence length="507" mass="57266">MAPDSLPSADPSIFKSDRAHPKQSTPPTSTTTSTTTATSTSPSTSPSTSISTSSRDSPTHTCKAPTPISSVDKESVDKESVDKEVFVLSLSHLADVIPLFRCLYKLDRSVSIVPDPSSMLNPEGDYLPIEMDSQETENHFLQILRELRRKRSFDEASFEEVCRTYKQEKIEWSDFQQWCERELRPIYVRVMSREARLDTFDDAARFWMSKAAEVELCNTREPYKPSPRSKRFTPGYFKNLNIMGTLDAAGADPLEHLGDIIDIFHCRRHQVIGNGLKYCYRLAPMTVDEYESKEQGDWFAPIYDFSPTISSDHQFLPRVFFFLELNRCSQDASADDRFVGVQVGQLEFRPLHGDGNSTDQSVDHDGFTAEQNAPIYSVYYDSDDEVEPDDGLGKWKKTPVAFVLRYDDELSSNGFQPQGIYIINGCAGNDTSSEIAEVLGELGLHNRPWRRLADNAVDLDDNNKFKGEQVLDEGATDGGANKEQNMSSYRTYRPIMSTTSIYPLRDD</sequence>
<keyword evidence="3" id="KW-1185">Reference proteome</keyword>
<evidence type="ECO:0000256" key="1">
    <source>
        <dbReference type="SAM" id="MobiDB-lite"/>
    </source>
</evidence>
<gene>
    <name evidence="2" type="ORF">K505DRAFT_412976</name>
</gene>
<organism evidence="2 3">
    <name type="scientific">Melanomma pulvis-pyrius CBS 109.77</name>
    <dbReference type="NCBI Taxonomy" id="1314802"/>
    <lineage>
        <taxon>Eukaryota</taxon>
        <taxon>Fungi</taxon>
        <taxon>Dikarya</taxon>
        <taxon>Ascomycota</taxon>
        <taxon>Pezizomycotina</taxon>
        <taxon>Dothideomycetes</taxon>
        <taxon>Pleosporomycetidae</taxon>
        <taxon>Pleosporales</taxon>
        <taxon>Melanommataceae</taxon>
        <taxon>Melanomma</taxon>
    </lineage>
</organism>
<feature type="region of interest" description="Disordered" evidence="1">
    <location>
        <begin position="1"/>
        <end position="76"/>
    </location>
</feature>
<evidence type="ECO:0000313" key="2">
    <source>
        <dbReference type="EMBL" id="KAF2800482.1"/>
    </source>
</evidence>
<proteinExistence type="predicted"/>
<reference evidence="2" key="1">
    <citation type="journal article" date="2020" name="Stud. Mycol.">
        <title>101 Dothideomycetes genomes: a test case for predicting lifestyles and emergence of pathogens.</title>
        <authorList>
            <person name="Haridas S."/>
            <person name="Albert R."/>
            <person name="Binder M."/>
            <person name="Bloem J."/>
            <person name="Labutti K."/>
            <person name="Salamov A."/>
            <person name="Andreopoulos B."/>
            <person name="Baker S."/>
            <person name="Barry K."/>
            <person name="Bills G."/>
            <person name="Bluhm B."/>
            <person name="Cannon C."/>
            <person name="Castanera R."/>
            <person name="Culley D."/>
            <person name="Daum C."/>
            <person name="Ezra D."/>
            <person name="Gonzalez J."/>
            <person name="Henrissat B."/>
            <person name="Kuo A."/>
            <person name="Liang C."/>
            <person name="Lipzen A."/>
            <person name="Lutzoni F."/>
            <person name="Magnuson J."/>
            <person name="Mondo S."/>
            <person name="Nolan M."/>
            <person name="Ohm R."/>
            <person name="Pangilinan J."/>
            <person name="Park H.-J."/>
            <person name="Ramirez L."/>
            <person name="Alfaro M."/>
            <person name="Sun H."/>
            <person name="Tritt A."/>
            <person name="Yoshinaga Y."/>
            <person name="Zwiers L.-H."/>
            <person name="Turgeon B."/>
            <person name="Goodwin S."/>
            <person name="Spatafora J."/>
            <person name="Crous P."/>
            <person name="Grigoriev I."/>
        </authorList>
    </citation>
    <scope>NUCLEOTIDE SEQUENCE</scope>
    <source>
        <strain evidence="2">CBS 109.77</strain>
    </source>
</reference>
<protein>
    <submittedName>
        <fullName evidence="2">Uncharacterized protein</fullName>
    </submittedName>
</protein>
<accession>A0A6A6XVF3</accession>